<dbReference type="AlphaFoldDB" id="A0A5P2H9P2"/>
<dbReference type="Proteomes" id="UP000322822">
    <property type="component" value="Chromosome 2"/>
</dbReference>
<dbReference type="InterPro" id="IPR024078">
    <property type="entry name" value="LmbE-like_dom_sf"/>
</dbReference>
<feature type="region of interest" description="Disordered" evidence="1">
    <location>
        <begin position="169"/>
        <end position="190"/>
    </location>
</feature>
<name>A0A5P2H9P2_9BURK</name>
<dbReference type="Gene3D" id="3.40.50.10320">
    <property type="entry name" value="LmbE-like"/>
    <property type="match status" value="1"/>
</dbReference>
<protein>
    <submittedName>
        <fullName evidence="2">PIG-L family deacetylase</fullName>
    </submittedName>
</protein>
<proteinExistence type="predicted"/>
<dbReference type="Pfam" id="PF02585">
    <property type="entry name" value="PIG-L"/>
    <property type="match status" value="1"/>
</dbReference>
<dbReference type="EMBL" id="CP044067">
    <property type="protein sequence ID" value="QET04927.1"/>
    <property type="molecule type" value="Genomic_DNA"/>
</dbReference>
<accession>A0A5P2H9P2</accession>
<gene>
    <name evidence="2" type="ORF">FOB72_22910</name>
</gene>
<organism evidence="2 3">
    <name type="scientific">Cupriavidus pauculus</name>
    <dbReference type="NCBI Taxonomy" id="82633"/>
    <lineage>
        <taxon>Bacteria</taxon>
        <taxon>Pseudomonadati</taxon>
        <taxon>Pseudomonadota</taxon>
        <taxon>Betaproteobacteria</taxon>
        <taxon>Burkholderiales</taxon>
        <taxon>Burkholderiaceae</taxon>
        <taxon>Cupriavidus</taxon>
    </lineage>
</organism>
<evidence type="ECO:0000313" key="3">
    <source>
        <dbReference type="Proteomes" id="UP000322822"/>
    </source>
</evidence>
<reference evidence="2 3" key="1">
    <citation type="submission" date="2019-09" db="EMBL/GenBank/DDBJ databases">
        <title>FDA dAtabase for Regulatory Grade micrObial Sequences (FDA-ARGOS): Supporting development and validation of Infectious Disease Dx tests.</title>
        <authorList>
            <person name="Sciortino C."/>
            <person name="Tallon L."/>
            <person name="Sadzewicz L."/>
            <person name="Vavikolanu K."/>
            <person name="Mehta A."/>
            <person name="Aluvathingal J."/>
            <person name="Nadendla S."/>
            <person name="Nandy P."/>
            <person name="Geyer C."/>
            <person name="Yan Y."/>
            <person name="Sichtig H."/>
        </authorList>
    </citation>
    <scope>NUCLEOTIDE SEQUENCE [LARGE SCALE GENOMIC DNA]</scope>
    <source>
        <strain evidence="2 3">FDAARGOS_664</strain>
    </source>
</reference>
<sequence>MNMQVPESLTIISPHLDDAVFSCGALIAACRNPLVVTVFAGIPPDGVDAPDWDRAAGFRTAQASVHARRQEDARALAMLAAEPVWLDFLDSQYGKRYDPVDIAVRLGRLLAMQPHGTIVAPLGLFHSDHVLVNAACMLVREAVHADAPAGAAAQAAAQSAAQAAAQAAAHSAPLAPHKAPPDDAEGEHPVAAPPSVQWLFYEDAIYRRMPGMIQNRLMAWWQEGLLAAPVTLPIAPFQTQKMRAIEAYESQLPLFNAEQLADLGAPERYWSLGTPVVATAASSR</sequence>
<dbReference type="SUPFAM" id="SSF102588">
    <property type="entry name" value="LmbE-like"/>
    <property type="match status" value="1"/>
</dbReference>
<evidence type="ECO:0000313" key="2">
    <source>
        <dbReference type="EMBL" id="QET04927.1"/>
    </source>
</evidence>
<evidence type="ECO:0000256" key="1">
    <source>
        <dbReference type="SAM" id="MobiDB-lite"/>
    </source>
</evidence>
<dbReference type="OrthoDB" id="116799at2"/>
<dbReference type="InterPro" id="IPR003737">
    <property type="entry name" value="GlcNAc_PI_deacetylase-related"/>
</dbReference>